<name>A0A446CL22_9BURK</name>
<accession>A0A446CL22</accession>
<proteinExistence type="predicted"/>
<dbReference type="Pfam" id="PF08346">
    <property type="entry name" value="AntA"/>
    <property type="match status" value="1"/>
</dbReference>
<evidence type="ECO:0000313" key="3">
    <source>
        <dbReference type="Proteomes" id="UP000289184"/>
    </source>
</evidence>
<dbReference type="AlphaFoldDB" id="A0A446CL22"/>
<dbReference type="InterPro" id="IPR013557">
    <property type="entry name" value="AntA/B_antirep"/>
</dbReference>
<protein>
    <recommendedName>
        <fullName evidence="1">AntA/AntB antirepressor domain-containing protein</fullName>
    </recommendedName>
</protein>
<gene>
    <name evidence="2" type="ORF">AGI3411_03681</name>
</gene>
<keyword evidence="3" id="KW-1185">Reference proteome</keyword>
<evidence type="ECO:0000313" key="2">
    <source>
        <dbReference type="EMBL" id="SSW68491.1"/>
    </source>
</evidence>
<organism evidence="2 3">
    <name type="scientific">Achromobacter agilis</name>
    <dbReference type="NCBI Taxonomy" id="1353888"/>
    <lineage>
        <taxon>Bacteria</taxon>
        <taxon>Pseudomonadati</taxon>
        <taxon>Pseudomonadota</taxon>
        <taxon>Betaproteobacteria</taxon>
        <taxon>Burkholderiales</taxon>
        <taxon>Alcaligenaceae</taxon>
        <taxon>Achromobacter</taxon>
    </lineage>
</organism>
<feature type="domain" description="AntA/AntB antirepressor" evidence="1">
    <location>
        <begin position="21"/>
        <end position="89"/>
    </location>
</feature>
<sequence>MNHLIPVGTCQIGGQAVPTANARDLHSFLEVGKDFSTWIKDRIDQYAFVEHQDFEVFTEIGENLRGGRPIKEYVLTLDMAKELSMVERNAKGKQARLYFIECERRLHDQTGHPRAPEAAPRLVGELAIMECFTRLLRPAPSSQVAMLQHIAKNHRLDTSFLPAYVVDAAPDGPTGSSMPTASLTALLKEHGITTNVAAYNVLLRDAGMLEERTRASRSVSTKTKHFWAVTEKGLAYGKNLTNPASPRETQPHWYVERFAELHRIVTGRLLGKGGAA</sequence>
<dbReference type="EMBL" id="UFQB01000016">
    <property type="protein sequence ID" value="SSW68491.1"/>
    <property type="molecule type" value="Genomic_DNA"/>
</dbReference>
<dbReference type="Proteomes" id="UP000289184">
    <property type="component" value="Unassembled WGS sequence"/>
</dbReference>
<reference evidence="2 3" key="1">
    <citation type="submission" date="2018-07" db="EMBL/GenBank/DDBJ databases">
        <authorList>
            <person name="Peeters C."/>
        </authorList>
    </citation>
    <scope>NUCLEOTIDE SEQUENCE [LARGE SCALE GENOMIC DNA]</scope>
    <source>
        <strain evidence="2 3">LMG 3411</strain>
    </source>
</reference>
<dbReference type="RefSeq" id="WP_208748133.1">
    <property type="nucleotide sequence ID" value="NZ_UFQB01000016.1"/>
</dbReference>
<evidence type="ECO:0000259" key="1">
    <source>
        <dbReference type="Pfam" id="PF08346"/>
    </source>
</evidence>